<evidence type="ECO:0000313" key="5">
    <source>
        <dbReference type="WBParaSite" id="MCU_000720-RC"/>
    </source>
</evidence>
<keyword evidence="1" id="KW-0175">Coiled coil</keyword>
<dbReference type="InterPro" id="IPR000219">
    <property type="entry name" value="DH_dom"/>
</dbReference>
<sequence length="609" mass="69008">MDGYKKTINGAPPLPKRIYPAKHMSPNLSAPPLPRKAGSNSQYPGSKNHEDDKIPPDLPPKNFNYHLSPSGPPKKPQEEVTDTQRANVVAELIENEKRFKTHMTCINNVLTKGLVPVPIAPEDLQAVLLNISDYINVSAEMIKAYERAVDEAPNRNLALACVGKHLLPTIPAFHKEIVAYIKDYDPKIIQHRPHLAEFFDKAAAVLQKEDGSAAVLTDRLLTPFQRPFNVLNILGRLKKYTPETHPDCVSVKCAINGVRAACDDAERAKKEDNEYSIREDVIVQPDNTNTQKSTDFTIENTRLTYYRKKGAALSTLIDDLSKWIESRREALKLFVENRRSLIKKVQLTLKTLDSLEGVYIDEDLNAGKAGLIRSKYSPEKFDKACSDVLDRLKTLNQALKRLKAQLKKLKNNAMDIAKQCKGKAPISGIQSTLTEYRSKERLAITRTEFMLNRSEKVLNTLLFYYLFQVQVFLAYAAINPTNLVQRYVKDVPRLSSSEVNAQIAADVREYLSRIQRRDSGGGDVYDRPRNTYERPEAQHQPSVDHVDRISLAEVLHAYTDQQTTTRLLPGTILVVIQWADGRGNRDWAFVRTSAGEKFFYPSRYLKCLY</sequence>
<dbReference type="InterPro" id="IPR035899">
    <property type="entry name" value="DBL_dom_sf"/>
</dbReference>
<dbReference type="PROSITE" id="PS50010">
    <property type="entry name" value="DH_2"/>
    <property type="match status" value="1"/>
</dbReference>
<dbReference type="WBParaSite" id="MCU_000720-RC">
    <property type="protein sequence ID" value="MCU_000720-RC"/>
    <property type="gene ID" value="MCU_000720"/>
</dbReference>
<feature type="domain" description="DH" evidence="3">
    <location>
        <begin position="84"/>
        <end position="268"/>
    </location>
</feature>
<dbReference type="Pfam" id="PF00621">
    <property type="entry name" value="RhoGEF"/>
    <property type="match status" value="1"/>
</dbReference>
<name>A0A5K3EI55_MESCO</name>
<evidence type="ECO:0000259" key="3">
    <source>
        <dbReference type="PROSITE" id="PS50010"/>
    </source>
</evidence>
<dbReference type="WBParaSite" id="MCU_000720-RA">
    <property type="protein sequence ID" value="MCU_000720-RA"/>
    <property type="gene ID" value="MCU_000720"/>
</dbReference>
<feature type="coiled-coil region" evidence="1">
    <location>
        <begin position="385"/>
        <end position="419"/>
    </location>
</feature>
<evidence type="ECO:0000313" key="4">
    <source>
        <dbReference type="WBParaSite" id="MCU_000720-RA"/>
    </source>
</evidence>
<dbReference type="AlphaFoldDB" id="A0A5K3EI55"/>
<dbReference type="GO" id="GO:0005085">
    <property type="term" value="F:guanyl-nucleotide exchange factor activity"/>
    <property type="evidence" value="ECO:0007669"/>
    <property type="project" value="InterPro"/>
</dbReference>
<accession>A0A5K3EI55</accession>
<feature type="region of interest" description="Disordered" evidence="2">
    <location>
        <begin position="1"/>
        <end position="83"/>
    </location>
</feature>
<dbReference type="SUPFAM" id="SSF48065">
    <property type="entry name" value="DBL homology domain (DH-domain)"/>
    <property type="match status" value="1"/>
</dbReference>
<evidence type="ECO:0000256" key="2">
    <source>
        <dbReference type="SAM" id="MobiDB-lite"/>
    </source>
</evidence>
<dbReference type="Gene3D" id="1.20.900.10">
    <property type="entry name" value="Dbl homology (DH) domain"/>
    <property type="match status" value="1"/>
</dbReference>
<reference evidence="4 5" key="1">
    <citation type="submission" date="2019-11" db="UniProtKB">
        <authorList>
            <consortium name="WormBaseParasite"/>
        </authorList>
    </citation>
    <scope>IDENTIFICATION</scope>
</reference>
<proteinExistence type="predicted"/>
<protein>
    <submittedName>
        <fullName evidence="4 5">DH domain-containing protein</fullName>
    </submittedName>
</protein>
<organism evidence="5">
    <name type="scientific">Mesocestoides corti</name>
    <name type="common">Flatworm</name>
    <dbReference type="NCBI Taxonomy" id="53468"/>
    <lineage>
        <taxon>Eukaryota</taxon>
        <taxon>Metazoa</taxon>
        <taxon>Spiralia</taxon>
        <taxon>Lophotrochozoa</taxon>
        <taxon>Platyhelminthes</taxon>
        <taxon>Cestoda</taxon>
        <taxon>Eucestoda</taxon>
        <taxon>Cyclophyllidea</taxon>
        <taxon>Mesocestoididae</taxon>
        <taxon>Mesocestoides</taxon>
    </lineage>
</organism>
<evidence type="ECO:0000256" key="1">
    <source>
        <dbReference type="SAM" id="Coils"/>
    </source>
</evidence>